<dbReference type="PANTHER" id="PTHR36108">
    <property type="entry name" value="COLOSSIN-B-RELATED"/>
    <property type="match status" value="1"/>
</dbReference>
<evidence type="ECO:0000256" key="2">
    <source>
        <dbReference type="ARBA" id="ARBA00022525"/>
    </source>
</evidence>
<reference evidence="7" key="1">
    <citation type="submission" date="2017-04" db="EMBL/GenBank/DDBJ databases">
        <authorList>
            <person name="Varghese N."/>
            <person name="Submissions S."/>
        </authorList>
    </citation>
    <scope>NUCLEOTIDE SEQUENCE [LARGE SCALE GENOMIC DNA]</scope>
    <source>
        <strain evidence="7">DSM 20463</strain>
    </source>
</reference>
<evidence type="ECO:0000256" key="4">
    <source>
        <dbReference type="SAM" id="Phobius"/>
    </source>
</evidence>
<dbReference type="OrthoDB" id="3265073at2"/>
<dbReference type="InterPro" id="IPR041033">
    <property type="entry name" value="SpaA_PFL_dom_1"/>
</dbReference>
<sequence>MLKLNNKIFKLLLIYVIFSMVIISSAVYAKTLRIDLRGMGRSLDDVAGRELIIWKVDERILSSDQRQALVESLNDRPDDSLTYDKMKLKSNSEGFLDYDFDKGTYYARVLSSNSKIDIYPFSFVAKADDEQIIYPKGHHETPPGEVKLFKISSDEKPLQGAVFRLYRIVNGKEVLEKRDGLSEFVTDADGEIRIDNLLMGEYIFEEIEAPKGYRIKEKKTFFQINQSSTTNVRIVNYKENEGGKVFRKVSSKTKLPIEGVKFVITNRSSGYDKRIKKDGKDLVLTSDKDGYFKVDNLPFGTYYLFEIKPAAGYYPLSSEKSFQIDEFSLDKVLFIENEHIEIKKHKIKKRIPKTGDISLILMSALGLICSIMGAVLIKENK</sequence>
<dbReference type="Gene3D" id="2.60.40.10">
    <property type="entry name" value="Immunoglobulins"/>
    <property type="match status" value="2"/>
</dbReference>
<feature type="domain" description="SpaA-like prealbumin fold" evidence="5">
    <location>
        <begin position="246"/>
        <end position="331"/>
    </location>
</feature>
<dbReference type="RefSeq" id="WP_084231545.1">
    <property type="nucleotide sequence ID" value="NZ_FWWR01000017.1"/>
</dbReference>
<keyword evidence="4" id="KW-0812">Transmembrane</keyword>
<keyword evidence="4" id="KW-1133">Transmembrane helix</keyword>
<dbReference type="EMBL" id="FWWR01000017">
    <property type="protein sequence ID" value="SMB93209.1"/>
    <property type="molecule type" value="Genomic_DNA"/>
</dbReference>
<name>A0A1W1VIJ8_PEPAS</name>
<proteinExistence type="inferred from homology"/>
<dbReference type="PANTHER" id="PTHR36108:SF13">
    <property type="entry name" value="COLOSSIN-B-RELATED"/>
    <property type="match status" value="1"/>
</dbReference>
<dbReference type="Pfam" id="PF17802">
    <property type="entry name" value="SpaA"/>
    <property type="match status" value="2"/>
</dbReference>
<dbReference type="AlphaFoldDB" id="A0A1W1VIJ8"/>
<keyword evidence="4" id="KW-0472">Membrane</keyword>
<evidence type="ECO:0000256" key="1">
    <source>
        <dbReference type="ARBA" id="ARBA00007257"/>
    </source>
</evidence>
<accession>A0A1W1VIJ8</accession>
<evidence type="ECO:0000313" key="7">
    <source>
        <dbReference type="Proteomes" id="UP000192368"/>
    </source>
</evidence>
<evidence type="ECO:0000256" key="3">
    <source>
        <dbReference type="ARBA" id="ARBA00022729"/>
    </source>
</evidence>
<dbReference type="Gene3D" id="2.60.40.4180">
    <property type="match status" value="1"/>
</dbReference>
<feature type="domain" description="SpaA-like prealbumin fold" evidence="5">
    <location>
        <begin position="144"/>
        <end position="237"/>
    </location>
</feature>
<evidence type="ECO:0000313" key="6">
    <source>
        <dbReference type="EMBL" id="SMB93209.1"/>
    </source>
</evidence>
<organism evidence="6 7">
    <name type="scientific">Peptoniphilus asaccharolyticus DSM 20463</name>
    <dbReference type="NCBI Taxonomy" id="573058"/>
    <lineage>
        <taxon>Bacteria</taxon>
        <taxon>Bacillati</taxon>
        <taxon>Bacillota</taxon>
        <taxon>Tissierellia</taxon>
        <taxon>Tissierellales</taxon>
        <taxon>Peptoniphilaceae</taxon>
        <taxon>Peptoniphilus</taxon>
    </lineage>
</organism>
<gene>
    <name evidence="6" type="ORF">SAMN00017477_2037</name>
</gene>
<feature type="transmembrane region" description="Helical" evidence="4">
    <location>
        <begin position="357"/>
        <end position="377"/>
    </location>
</feature>
<protein>
    <submittedName>
        <fullName evidence="6">Cna protein B-type domain-containing protein</fullName>
    </submittedName>
</protein>
<dbReference type="SUPFAM" id="SSF49478">
    <property type="entry name" value="Cna protein B-type domain"/>
    <property type="match status" value="2"/>
</dbReference>
<evidence type="ECO:0000259" key="5">
    <source>
        <dbReference type="Pfam" id="PF17802"/>
    </source>
</evidence>
<feature type="transmembrane region" description="Helical" evidence="4">
    <location>
        <begin position="12"/>
        <end position="29"/>
    </location>
</feature>
<comment type="similarity">
    <text evidence="1">Belongs to the serine-aspartate repeat-containing protein (SDr) family.</text>
</comment>
<dbReference type="InterPro" id="IPR013783">
    <property type="entry name" value="Ig-like_fold"/>
</dbReference>
<dbReference type="STRING" id="573058.SAMN00017477_2037"/>
<keyword evidence="3" id="KW-0732">Signal</keyword>
<keyword evidence="7" id="KW-1185">Reference proteome</keyword>
<keyword evidence="2" id="KW-0964">Secreted</keyword>
<dbReference type="Proteomes" id="UP000192368">
    <property type="component" value="Unassembled WGS sequence"/>
</dbReference>